<evidence type="ECO:0000313" key="1">
    <source>
        <dbReference type="EMBL" id="MDU0355476.1"/>
    </source>
</evidence>
<keyword evidence="2" id="KW-1185">Reference proteome</keyword>
<reference evidence="1 2" key="1">
    <citation type="submission" date="2023-10" db="EMBL/GenBank/DDBJ databases">
        <title>Glaciecola aquimarina strain GGW-M5 nov., isolated from a coastal seawater.</title>
        <authorList>
            <person name="Bayburt H."/>
            <person name="Kim J.M."/>
            <person name="Choi B.J."/>
            <person name="Jeon C.O."/>
        </authorList>
    </citation>
    <scope>NUCLEOTIDE SEQUENCE [LARGE SCALE GENOMIC DNA]</scope>
    <source>
        <strain evidence="1 2">KCTC 32108</strain>
    </source>
</reference>
<sequence>MNVIIKTIIAGFVWILSTTSVYANEVSDFLAKVAVKTFDCPNDSDVPALENFLSRADIVETDRLNLLVYKAHWLICVGKNDQAKSILDAIIDEGNIDLTSHSYASLMYQLGFIFDVNDNPKRCEYYRQSEQLARDKFNDIHLSSQLGLITVCDQEQQSIGVKLGRLFALVKMYSAKKDVESLAHIHNNIGLLYSSIGQNALAAEQYEKSYRLGLTVYEEKISWRHSSVLLLPIVAVVITKMRY</sequence>
<evidence type="ECO:0008006" key="3">
    <source>
        <dbReference type="Google" id="ProtNLM"/>
    </source>
</evidence>
<gene>
    <name evidence="1" type="ORF">RS130_17610</name>
</gene>
<dbReference type="EMBL" id="JAWDIO010000002">
    <property type="protein sequence ID" value="MDU0355476.1"/>
    <property type="molecule type" value="Genomic_DNA"/>
</dbReference>
<name>A0ABU3SZQ4_9ALTE</name>
<comment type="caution">
    <text evidence="1">The sequence shown here is derived from an EMBL/GenBank/DDBJ whole genome shotgun (WGS) entry which is preliminary data.</text>
</comment>
<evidence type="ECO:0000313" key="2">
    <source>
        <dbReference type="Proteomes" id="UP001247805"/>
    </source>
</evidence>
<proteinExistence type="predicted"/>
<dbReference type="Proteomes" id="UP001247805">
    <property type="component" value="Unassembled WGS sequence"/>
</dbReference>
<organism evidence="1 2">
    <name type="scientific">Paraglaciecola aquimarina</name>
    <dbReference type="NCBI Taxonomy" id="1235557"/>
    <lineage>
        <taxon>Bacteria</taxon>
        <taxon>Pseudomonadati</taxon>
        <taxon>Pseudomonadota</taxon>
        <taxon>Gammaproteobacteria</taxon>
        <taxon>Alteromonadales</taxon>
        <taxon>Alteromonadaceae</taxon>
        <taxon>Paraglaciecola</taxon>
    </lineage>
</organism>
<dbReference type="RefSeq" id="WP_316027013.1">
    <property type="nucleotide sequence ID" value="NZ_JAWDIO010000002.1"/>
</dbReference>
<protein>
    <recommendedName>
        <fullName evidence="3">Tetratricopeptide repeat protein</fullName>
    </recommendedName>
</protein>
<accession>A0ABU3SZQ4</accession>